<dbReference type="OrthoDB" id="269872at2759"/>
<dbReference type="Proteomes" id="UP001150907">
    <property type="component" value="Unassembled WGS sequence"/>
</dbReference>
<organism evidence="1 2">
    <name type="scientific">Coemansia thaxteri</name>
    <dbReference type="NCBI Taxonomy" id="2663907"/>
    <lineage>
        <taxon>Eukaryota</taxon>
        <taxon>Fungi</taxon>
        <taxon>Fungi incertae sedis</taxon>
        <taxon>Zoopagomycota</taxon>
        <taxon>Kickxellomycotina</taxon>
        <taxon>Kickxellomycetes</taxon>
        <taxon>Kickxellales</taxon>
        <taxon>Kickxellaceae</taxon>
        <taxon>Coemansia</taxon>
    </lineage>
</organism>
<dbReference type="EMBL" id="JANBQF010001149">
    <property type="protein sequence ID" value="KAJ1997914.1"/>
    <property type="molecule type" value="Genomic_DNA"/>
</dbReference>
<proteinExistence type="predicted"/>
<gene>
    <name evidence="1" type="ORF">H4R26_005652</name>
</gene>
<evidence type="ECO:0008006" key="3">
    <source>
        <dbReference type="Google" id="ProtNLM"/>
    </source>
</evidence>
<reference evidence="1" key="1">
    <citation type="submission" date="2022-07" db="EMBL/GenBank/DDBJ databases">
        <title>Phylogenomic reconstructions and comparative analyses of Kickxellomycotina fungi.</title>
        <authorList>
            <person name="Reynolds N.K."/>
            <person name="Stajich J.E."/>
            <person name="Barry K."/>
            <person name="Grigoriev I.V."/>
            <person name="Crous P."/>
            <person name="Smith M.E."/>
        </authorList>
    </citation>
    <scope>NUCLEOTIDE SEQUENCE</scope>
    <source>
        <strain evidence="1">IMI 214461</strain>
    </source>
</reference>
<evidence type="ECO:0000313" key="2">
    <source>
        <dbReference type="Proteomes" id="UP001150907"/>
    </source>
</evidence>
<feature type="non-terminal residue" evidence="1">
    <location>
        <position position="157"/>
    </location>
</feature>
<accession>A0A9W8BEP1</accession>
<name>A0A9W8BEP1_9FUNG</name>
<sequence>MSVPASRVLATERVVGAASSGAKLRNYIIHEFRDVLMIRADAINALRQKRVWVNGLHVLDSHRLASGDCVRVEIDVLEAVKSRLSSLDVELQYSEPGLAVLLKAPGISRPDVEWAVPAMLILTVDTSEDSSARIADGHVVPWVAVNEVEKGVRGLVI</sequence>
<protein>
    <recommendedName>
        <fullName evidence="3">RNA-binding S4 domain-containing protein</fullName>
    </recommendedName>
</protein>
<comment type="caution">
    <text evidence="1">The sequence shown here is derived from an EMBL/GenBank/DDBJ whole genome shotgun (WGS) entry which is preliminary data.</text>
</comment>
<evidence type="ECO:0000313" key="1">
    <source>
        <dbReference type="EMBL" id="KAJ1997914.1"/>
    </source>
</evidence>
<dbReference type="AlphaFoldDB" id="A0A9W8BEP1"/>
<keyword evidence="2" id="KW-1185">Reference proteome</keyword>